<reference evidence="2" key="1">
    <citation type="submission" date="2018-04" db="EMBL/GenBank/DDBJ databases">
        <title>Transcriptome assembly of Sipha flava.</title>
        <authorList>
            <person name="Scully E.D."/>
            <person name="Geib S.M."/>
            <person name="Palmer N.A."/>
            <person name="Koch K."/>
            <person name="Bradshaw J."/>
            <person name="Heng-Moss T."/>
            <person name="Sarath G."/>
        </authorList>
    </citation>
    <scope>NUCLEOTIDE SEQUENCE</scope>
</reference>
<dbReference type="PANTHER" id="PTHR45913">
    <property type="entry name" value="EPM2A-INTERACTING PROTEIN 1"/>
    <property type="match status" value="1"/>
</dbReference>
<feature type="region of interest" description="Disordered" evidence="1">
    <location>
        <begin position="1"/>
        <end position="31"/>
    </location>
</feature>
<dbReference type="PANTHER" id="PTHR45913:SF19">
    <property type="entry name" value="LOW QUALITY PROTEIN: ZINC FINGER BED DOMAIN-CONTAINING PROTEIN 5-LIKE"/>
    <property type="match status" value="1"/>
</dbReference>
<proteinExistence type="predicted"/>
<dbReference type="SUPFAM" id="SSF53098">
    <property type="entry name" value="Ribonuclease H-like"/>
    <property type="match status" value="1"/>
</dbReference>
<feature type="compositionally biased region" description="Polar residues" evidence="1">
    <location>
        <begin position="1"/>
        <end position="11"/>
    </location>
</feature>
<accession>A0A2S2R108</accession>
<name>A0A2S2R108_9HEMI</name>
<dbReference type="AlphaFoldDB" id="A0A2S2R108"/>
<dbReference type="OrthoDB" id="6594309at2759"/>
<gene>
    <name evidence="2" type="primary">ZBED5_19</name>
    <name evidence="2" type="ORF">g.164106</name>
</gene>
<sequence length="624" mass="71832">MKRWLQNNETTMSEENEGDSRSSKKGSTHVNKRRKFSEEYITFGFTNINVNNEERPQCVICYEILSNKSMKPAKLRRHLQTRHTDYLTKSKQFFESKAAELEQSKKLIKKTAIGTNNERAVTASYQVPLLVAKSGKPHTIVEELILPAAKIMVSAMLGDKASNELSTVSLSNNTVKNRIVEMSENIKEQLISNIKTSKFYSLQLDESTDICNDANLLAYVRYENHNTITEDFLFCISLPSNTTGEAIFNILNSFIISHDIKWNNCVAVSTDGARAMSGTRSGLQARLKTINSSIIWHHCCIHREALAAKNMPEKLNEVLRDIVQVVNLIKARSLNSRIFNLICEDMGSIHKQLLLHAEVRWLSRGKVVSRVFELKNGIRMFFFNNSMEVTKYANLFNNFEWLCTVAYLADIFNSLNSLNISLQGKEDNIFHTEDNIEAMLKKLELWRKRALQNNFNHFPTLYAFIESSDEVFPQDTKDIIIEHLQILKHSFRKYFPVPDKNKNWVVDPFNADVPDITGLTTTQENQLIEISSNSNLKRVFKESSLSSFWLSIRQDYPEISDSALRPLMLFSTTYLCEKGFSAYVYTKNKYRNRLNIESDLRIQLSNIDPKIPDLVLKKQHHPSH</sequence>
<protein>
    <submittedName>
        <fullName evidence="2">Zinc finger BED domain-containing protein 5</fullName>
    </submittedName>
</protein>
<dbReference type="EMBL" id="GGMS01014486">
    <property type="protein sequence ID" value="MBY83689.1"/>
    <property type="molecule type" value="Transcribed_RNA"/>
</dbReference>
<organism evidence="2">
    <name type="scientific">Sipha flava</name>
    <name type="common">yellow sugarcane aphid</name>
    <dbReference type="NCBI Taxonomy" id="143950"/>
    <lineage>
        <taxon>Eukaryota</taxon>
        <taxon>Metazoa</taxon>
        <taxon>Ecdysozoa</taxon>
        <taxon>Arthropoda</taxon>
        <taxon>Hexapoda</taxon>
        <taxon>Insecta</taxon>
        <taxon>Pterygota</taxon>
        <taxon>Neoptera</taxon>
        <taxon>Paraneoptera</taxon>
        <taxon>Hemiptera</taxon>
        <taxon>Sternorrhyncha</taxon>
        <taxon>Aphidomorpha</taxon>
        <taxon>Aphidoidea</taxon>
        <taxon>Aphididae</taxon>
        <taxon>Sipha</taxon>
    </lineage>
</organism>
<evidence type="ECO:0000313" key="2">
    <source>
        <dbReference type="EMBL" id="MBY83689.1"/>
    </source>
</evidence>
<evidence type="ECO:0000256" key="1">
    <source>
        <dbReference type="SAM" id="MobiDB-lite"/>
    </source>
</evidence>
<dbReference type="InterPro" id="IPR012337">
    <property type="entry name" value="RNaseH-like_sf"/>
</dbReference>